<dbReference type="InterPro" id="IPR017871">
    <property type="entry name" value="ABC_transporter-like_CS"/>
</dbReference>
<dbReference type="PANTHER" id="PTHR24221">
    <property type="entry name" value="ATP-BINDING CASSETTE SUB-FAMILY B"/>
    <property type="match status" value="1"/>
</dbReference>
<evidence type="ECO:0000256" key="4">
    <source>
        <dbReference type="ARBA" id="ARBA00022840"/>
    </source>
</evidence>
<dbReference type="InterPro" id="IPR011527">
    <property type="entry name" value="ABC1_TM_dom"/>
</dbReference>
<evidence type="ECO:0000256" key="1">
    <source>
        <dbReference type="ARBA" id="ARBA00004651"/>
    </source>
</evidence>
<feature type="domain" description="ABC transmembrane type-1" evidence="9">
    <location>
        <begin position="1"/>
        <end position="160"/>
    </location>
</feature>
<keyword evidence="3" id="KW-0547">Nucleotide-binding</keyword>
<dbReference type="EMBL" id="JACSQZ010000053">
    <property type="protein sequence ID" value="MBD7915974.1"/>
    <property type="molecule type" value="Genomic_DNA"/>
</dbReference>
<keyword evidence="4 10" id="KW-0067">ATP-binding</keyword>
<dbReference type="GO" id="GO:0005524">
    <property type="term" value="F:ATP binding"/>
    <property type="evidence" value="ECO:0007669"/>
    <property type="project" value="UniProtKB-KW"/>
</dbReference>
<dbReference type="InterPro" id="IPR027417">
    <property type="entry name" value="P-loop_NTPase"/>
</dbReference>
<dbReference type="PROSITE" id="PS50929">
    <property type="entry name" value="ABC_TM1F"/>
    <property type="match status" value="1"/>
</dbReference>
<organism evidence="10 11">
    <name type="scientific">Clostridium gallinarum</name>
    <dbReference type="NCBI Taxonomy" id="2762246"/>
    <lineage>
        <taxon>Bacteria</taxon>
        <taxon>Bacillati</taxon>
        <taxon>Bacillota</taxon>
        <taxon>Clostridia</taxon>
        <taxon>Eubacteriales</taxon>
        <taxon>Clostridiaceae</taxon>
        <taxon>Clostridium</taxon>
    </lineage>
</organism>
<evidence type="ECO:0000256" key="6">
    <source>
        <dbReference type="ARBA" id="ARBA00023136"/>
    </source>
</evidence>
<dbReference type="PROSITE" id="PS00211">
    <property type="entry name" value="ABC_TRANSPORTER_1"/>
    <property type="match status" value="1"/>
</dbReference>
<dbReference type="SUPFAM" id="SSF52540">
    <property type="entry name" value="P-loop containing nucleoside triphosphate hydrolases"/>
    <property type="match status" value="1"/>
</dbReference>
<dbReference type="InterPro" id="IPR039421">
    <property type="entry name" value="Type_1_exporter"/>
</dbReference>
<comment type="subcellular location">
    <subcellularLocation>
        <location evidence="1">Cell membrane</location>
        <topology evidence="1">Multi-pass membrane protein</topology>
    </subcellularLocation>
</comment>
<feature type="transmembrane region" description="Helical" evidence="7">
    <location>
        <begin position="6"/>
        <end position="31"/>
    </location>
</feature>
<dbReference type="PANTHER" id="PTHR24221:SF654">
    <property type="entry name" value="ATP-BINDING CASSETTE SUB-FAMILY B MEMBER 6"/>
    <property type="match status" value="1"/>
</dbReference>
<dbReference type="InterPro" id="IPR003593">
    <property type="entry name" value="AAA+_ATPase"/>
</dbReference>
<evidence type="ECO:0000259" key="8">
    <source>
        <dbReference type="PROSITE" id="PS50893"/>
    </source>
</evidence>
<dbReference type="Proteomes" id="UP000640335">
    <property type="component" value="Unassembled WGS sequence"/>
</dbReference>
<evidence type="ECO:0000256" key="2">
    <source>
        <dbReference type="ARBA" id="ARBA00022692"/>
    </source>
</evidence>
<evidence type="ECO:0000256" key="5">
    <source>
        <dbReference type="ARBA" id="ARBA00022989"/>
    </source>
</evidence>
<dbReference type="Gene3D" id="1.20.1560.10">
    <property type="entry name" value="ABC transporter type 1, transmembrane domain"/>
    <property type="match status" value="1"/>
</dbReference>
<dbReference type="SUPFAM" id="SSF90123">
    <property type="entry name" value="ABC transporter transmembrane region"/>
    <property type="match status" value="1"/>
</dbReference>
<name>A0ABR8Q6E5_9CLOT</name>
<evidence type="ECO:0000313" key="11">
    <source>
        <dbReference type="Proteomes" id="UP000640335"/>
    </source>
</evidence>
<keyword evidence="11" id="KW-1185">Reference proteome</keyword>
<evidence type="ECO:0000256" key="7">
    <source>
        <dbReference type="SAM" id="Phobius"/>
    </source>
</evidence>
<protein>
    <submittedName>
        <fullName evidence="10">ABC transporter ATP-binding protein</fullName>
    </submittedName>
</protein>
<dbReference type="InterPro" id="IPR036640">
    <property type="entry name" value="ABC1_TM_sf"/>
</dbReference>
<proteinExistence type="predicted"/>
<feature type="domain" description="ABC transporter" evidence="8">
    <location>
        <begin position="191"/>
        <end position="426"/>
    </location>
</feature>
<dbReference type="Pfam" id="PF00664">
    <property type="entry name" value="ABC_membrane"/>
    <property type="match status" value="1"/>
</dbReference>
<dbReference type="PROSITE" id="PS50893">
    <property type="entry name" value="ABC_TRANSPORTER_2"/>
    <property type="match status" value="1"/>
</dbReference>
<accession>A0ABR8Q6E5</accession>
<dbReference type="InterPro" id="IPR003439">
    <property type="entry name" value="ABC_transporter-like_ATP-bd"/>
</dbReference>
<feature type="transmembrane region" description="Helical" evidence="7">
    <location>
        <begin position="97"/>
        <end position="116"/>
    </location>
</feature>
<keyword evidence="2 7" id="KW-0812">Transmembrane</keyword>
<evidence type="ECO:0000313" key="10">
    <source>
        <dbReference type="EMBL" id="MBD7915974.1"/>
    </source>
</evidence>
<keyword evidence="6 7" id="KW-0472">Membrane</keyword>
<gene>
    <name evidence="10" type="ORF">H9660_12535</name>
</gene>
<reference evidence="10 11" key="1">
    <citation type="submission" date="2020-08" db="EMBL/GenBank/DDBJ databases">
        <title>A Genomic Blueprint of the Chicken Gut Microbiome.</title>
        <authorList>
            <person name="Gilroy R."/>
            <person name="Ravi A."/>
            <person name="Getino M."/>
            <person name="Pursley I."/>
            <person name="Horton D.L."/>
            <person name="Alikhan N.-F."/>
            <person name="Baker D."/>
            <person name="Gharbi K."/>
            <person name="Hall N."/>
            <person name="Watson M."/>
            <person name="Adriaenssens E.M."/>
            <person name="Foster-Nyarko E."/>
            <person name="Jarju S."/>
            <person name="Secka A."/>
            <person name="Antonio M."/>
            <person name="Oren A."/>
            <person name="Chaudhuri R."/>
            <person name="La Ragione R.M."/>
            <person name="Hildebrand F."/>
            <person name="Pallen M.J."/>
        </authorList>
    </citation>
    <scope>NUCLEOTIDE SEQUENCE [LARGE SCALE GENOMIC DNA]</scope>
    <source>
        <strain evidence="10 11">Sa3CUN1</strain>
    </source>
</reference>
<sequence length="435" mass="49150">MSFIFSLVTVIFINYTITIILIIVAIFSIIIPKFLNKKLSNLQEEYSESMKKYTSQIKDFFEGFQVIKSFNIENKVIKNHNKYNSIREENGCSSRKTIYLAGWISMLFSSIMYITTYIAGGYFAITGVMSVGLVISLSQLIGGVVAPLEQVPAILAEINSTSRIQNKLDKIIKTRINKDEGKVLSKSPSEIIMENVSFSYNNLDIKAIDNVSLKFEKNKKYAIVGESGSGKSTIAKLLLDFYSYNDGCIKIDDLEISQIDSKSLYRNIGYIHQNVFLFDDTLKNNITLYKDYKDEDINKVIEISGLSDFVKRLANGINTNIGESGDTCSGGERQRIGIARALICNSKFLILDEATSSLDNITTNKIINSVLNLENTCSIVITHQLNYDLLSKYDYIYVMKNGQVIEEGKLDTLLKNKSYFYSLYNVNEKYNDGML</sequence>
<keyword evidence="5 7" id="KW-1133">Transmembrane helix</keyword>
<evidence type="ECO:0000256" key="3">
    <source>
        <dbReference type="ARBA" id="ARBA00022741"/>
    </source>
</evidence>
<dbReference type="SMART" id="SM00382">
    <property type="entry name" value="AAA"/>
    <property type="match status" value="1"/>
</dbReference>
<comment type="caution">
    <text evidence="10">The sequence shown here is derived from an EMBL/GenBank/DDBJ whole genome shotgun (WGS) entry which is preliminary data.</text>
</comment>
<evidence type="ECO:0000259" key="9">
    <source>
        <dbReference type="PROSITE" id="PS50929"/>
    </source>
</evidence>
<dbReference type="Pfam" id="PF00005">
    <property type="entry name" value="ABC_tran"/>
    <property type="match status" value="1"/>
</dbReference>
<dbReference type="Gene3D" id="3.40.50.300">
    <property type="entry name" value="P-loop containing nucleotide triphosphate hydrolases"/>
    <property type="match status" value="1"/>
</dbReference>